<evidence type="ECO:0000313" key="7">
    <source>
        <dbReference type="EMBL" id="EER35690.1"/>
    </source>
</evidence>
<dbReference type="PANTHER" id="PTHR14030">
    <property type="entry name" value="MITOTIC CHECKPOINT SERINE/THREONINE-PROTEIN KINASE BUB1"/>
    <property type="match status" value="1"/>
</dbReference>
<keyword evidence="3" id="KW-0995">Kinetochore</keyword>
<keyword evidence="2" id="KW-0158">Chromosome</keyword>
<dbReference type="GeneID" id="8296085"/>
<dbReference type="InterPro" id="IPR000719">
    <property type="entry name" value="Prot_kinase_dom"/>
</dbReference>
<dbReference type="Pfam" id="PF00069">
    <property type="entry name" value="Pkinase"/>
    <property type="match status" value="1"/>
</dbReference>
<evidence type="ECO:0000256" key="1">
    <source>
        <dbReference type="ARBA" id="ARBA00004629"/>
    </source>
</evidence>
<gene>
    <name evidence="7" type="ORF">CTRG_00429</name>
</gene>
<evidence type="ECO:0000259" key="5">
    <source>
        <dbReference type="PROSITE" id="PS50011"/>
    </source>
</evidence>
<dbReference type="PROSITE" id="PS51489">
    <property type="entry name" value="BUB1_N"/>
    <property type="match status" value="1"/>
</dbReference>
<dbReference type="SMART" id="SM00220">
    <property type="entry name" value="S_TKc"/>
    <property type="match status" value="1"/>
</dbReference>
<dbReference type="HOGENOM" id="CLU_002115_1_0_1"/>
<dbReference type="InterPro" id="IPR011009">
    <property type="entry name" value="Kinase-like_dom_sf"/>
</dbReference>
<evidence type="ECO:0000259" key="6">
    <source>
        <dbReference type="PROSITE" id="PS51489"/>
    </source>
</evidence>
<dbReference type="PANTHER" id="PTHR14030:SF4">
    <property type="entry name" value="BUB1 KINASE, ISOFORM A-RELATED"/>
    <property type="match status" value="1"/>
</dbReference>
<evidence type="ECO:0000256" key="3">
    <source>
        <dbReference type="ARBA" id="ARBA00022838"/>
    </source>
</evidence>
<dbReference type="STRING" id="294747.C5M2Z0"/>
<reference evidence="7 8" key="1">
    <citation type="journal article" date="2009" name="Nature">
        <title>Evolution of pathogenicity and sexual reproduction in eight Candida genomes.</title>
        <authorList>
            <person name="Butler G."/>
            <person name="Rasmussen M.D."/>
            <person name="Lin M.F."/>
            <person name="Santos M.A."/>
            <person name="Sakthikumar S."/>
            <person name="Munro C.A."/>
            <person name="Rheinbay E."/>
            <person name="Grabherr M."/>
            <person name="Forche A."/>
            <person name="Reedy J.L."/>
            <person name="Agrafioti I."/>
            <person name="Arnaud M.B."/>
            <person name="Bates S."/>
            <person name="Brown A.J."/>
            <person name="Brunke S."/>
            <person name="Costanzo M.C."/>
            <person name="Fitzpatrick D.A."/>
            <person name="de Groot P.W."/>
            <person name="Harris D."/>
            <person name="Hoyer L.L."/>
            <person name="Hube B."/>
            <person name="Klis F.M."/>
            <person name="Kodira C."/>
            <person name="Lennard N."/>
            <person name="Logue M.E."/>
            <person name="Martin R."/>
            <person name="Neiman A.M."/>
            <person name="Nikolaou E."/>
            <person name="Quail M.A."/>
            <person name="Quinn J."/>
            <person name="Santos M.C."/>
            <person name="Schmitzberger F.F."/>
            <person name="Sherlock G."/>
            <person name="Shah P."/>
            <person name="Silverstein K.A."/>
            <person name="Skrzypek M.S."/>
            <person name="Soll D."/>
            <person name="Staggs R."/>
            <person name="Stansfield I."/>
            <person name="Stumpf M.P."/>
            <person name="Sudbery P.E."/>
            <person name="Srikantha T."/>
            <person name="Zeng Q."/>
            <person name="Berman J."/>
            <person name="Berriman M."/>
            <person name="Heitman J."/>
            <person name="Gow N.A."/>
            <person name="Lorenz M.C."/>
            <person name="Birren B.W."/>
            <person name="Kellis M."/>
            <person name="Cuomo C.A."/>
        </authorList>
    </citation>
    <scope>NUCLEOTIDE SEQUENCE [LARGE SCALE GENOMIC DNA]</scope>
    <source>
        <strain evidence="8">ATCC MYA-3404 / T1</strain>
    </source>
</reference>
<dbReference type="FunFam" id="1.25.40.430:FF:000003">
    <property type="entry name" value="Checkpoint serine/threonine-protein kinase BUB1"/>
    <property type="match status" value="1"/>
</dbReference>
<keyword evidence="8" id="KW-1185">Reference proteome</keyword>
<dbReference type="GO" id="GO:0007094">
    <property type="term" value="P:mitotic spindle assembly checkpoint signaling"/>
    <property type="evidence" value="ECO:0007669"/>
    <property type="project" value="InterPro"/>
</dbReference>
<dbReference type="AlphaFoldDB" id="C5M2Z0"/>
<organism evidence="7 8">
    <name type="scientific">Candida tropicalis (strain ATCC MYA-3404 / T1)</name>
    <name type="common">Yeast</name>
    <dbReference type="NCBI Taxonomy" id="294747"/>
    <lineage>
        <taxon>Eukaryota</taxon>
        <taxon>Fungi</taxon>
        <taxon>Dikarya</taxon>
        <taxon>Ascomycota</taxon>
        <taxon>Saccharomycotina</taxon>
        <taxon>Pichiomycetes</taxon>
        <taxon>Debaryomycetaceae</taxon>
        <taxon>Candida/Lodderomyces clade</taxon>
        <taxon>Candida</taxon>
    </lineage>
</organism>
<dbReference type="EMBL" id="GG692395">
    <property type="protein sequence ID" value="EER35690.1"/>
    <property type="molecule type" value="Genomic_DNA"/>
</dbReference>
<dbReference type="OrthoDB" id="248495at2759"/>
<dbReference type="InterPro" id="IPR015661">
    <property type="entry name" value="Bub1/Mad3"/>
</dbReference>
<sequence>MTSSRQPLQESAYIIEQQKENITPLSGGRSVTKLVNLLPNANHFDHKMNLAKEKAQFEQKLLESEDLDDPLQIYVDYLNWIHYNYPQGANTDSGLVTLLEQCTAKFRDVPHYKNDPRYLKIWMEYTNYSDTPKDIFIYLAKKDIGTQLALYYEEFASYLELSKKYVDANQIYELGIQSNAYPLHRLQKTYTAFKERTAAQLDTVSNTSTVVREVLALKKGSRVFQESDEQEHPRKKSKLEVFKDDSAESNGSILQSIFGTSTGAERDLQLNPVRQRVKENIISASTWKGQILKQRVVTPPSSSKIPVFCDEQQPQIETKKSLVLDHKSRTCTLLETTGKKPEKVFVNMDLVYPDELNEISFLELLATNRAMVKARRLATTQVIQSPIPSVRYEQLGDPNDDGDTKTITLALNNNVLEDKTRIANEPTITMNGNIANQELHSIYNDIGHEYNFEDEEEKFPEPTITNYDGFITETIEPQLGDDKCQNELIPTQVDTQQIDQIATTPPTDIENSYQDNDASSPFVREPSFLNTQPVDPFDVDLQDGFLDTLAIPMTTYSGYFDKSNISVNRIKKFRDITNKNQTINKSSQSAIIDYCGDEIYCLLHELGKGGYGYVYLIEDGSTGNLKALKIESPSNRWEFYILHQIHRRLVCEANYKQKYFIRADALYYFKDESFLVMDYCSQSTLLDVVNNFKNNGSLVDEVLVVFFTIELMKIVETLHSIKILHGDLKADNCMVRFSTVDNDVWAEEYDRNGRYGWNSKSLTLIDFGRAVDMNLFSDDTRFISHFKTDEQDCPQMNEGRPWTYEADYYGLAGIIHTLLFGTYIRIIKTNNRIKLRSPLKRYWQTNLWSELFDLLLNPYNENETEYPSKTQELGEIRERFEDWLERNSKGKYLKNIIKTVETELNSINTSRIN</sequence>
<dbReference type="GO" id="GO:0004672">
    <property type="term" value="F:protein kinase activity"/>
    <property type="evidence" value="ECO:0007669"/>
    <property type="project" value="InterPro"/>
</dbReference>
<dbReference type="GO" id="GO:0005634">
    <property type="term" value="C:nucleus"/>
    <property type="evidence" value="ECO:0007669"/>
    <property type="project" value="TreeGrafter"/>
</dbReference>
<dbReference type="RefSeq" id="XP_002545648.1">
    <property type="nucleotide sequence ID" value="XM_002545602.1"/>
</dbReference>
<dbReference type="Gene3D" id="1.10.510.10">
    <property type="entry name" value="Transferase(Phosphotransferase) domain 1"/>
    <property type="match status" value="1"/>
</dbReference>
<accession>C5M2Z0</accession>
<keyword evidence="4" id="KW-0137">Centromere</keyword>
<dbReference type="KEGG" id="ctp:CTRG_00429"/>
<proteinExistence type="predicted"/>
<dbReference type="GO" id="GO:0032991">
    <property type="term" value="C:protein-containing complex"/>
    <property type="evidence" value="ECO:0007669"/>
    <property type="project" value="UniProtKB-ARBA"/>
</dbReference>
<dbReference type="VEuPathDB" id="FungiDB:CTRG_00429"/>
<evidence type="ECO:0008006" key="9">
    <source>
        <dbReference type="Google" id="ProtNLM"/>
    </source>
</evidence>
<evidence type="ECO:0000313" key="8">
    <source>
        <dbReference type="Proteomes" id="UP000002037"/>
    </source>
</evidence>
<dbReference type="CDD" id="cd13981">
    <property type="entry name" value="STKc_Bub1_BubR1"/>
    <property type="match status" value="1"/>
</dbReference>
<feature type="domain" description="BUB1 N-terminal" evidence="6">
    <location>
        <begin position="58"/>
        <end position="237"/>
    </location>
</feature>
<dbReference type="PROSITE" id="PS00108">
    <property type="entry name" value="PROTEIN_KINASE_ST"/>
    <property type="match status" value="1"/>
</dbReference>
<dbReference type="GO" id="GO:0000776">
    <property type="term" value="C:kinetochore"/>
    <property type="evidence" value="ECO:0007669"/>
    <property type="project" value="UniProtKB-KW"/>
</dbReference>
<protein>
    <recommendedName>
        <fullName evidence="9">Protein kinase domain-containing protein</fullName>
    </recommendedName>
</protein>
<dbReference type="SUPFAM" id="SSF56112">
    <property type="entry name" value="Protein kinase-like (PK-like)"/>
    <property type="match status" value="1"/>
</dbReference>
<dbReference type="PROSITE" id="PS50011">
    <property type="entry name" value="PROTEIN_KINASE_DOM"/>
    <property type="match status" value="1"/>
</dbReference>
<dbReference type="eggNOG" id="KOG1166">
    <property type="taxonomic scope" value="Eukaryota"/>
</dbReference>
<dbReference type="SMART" id="SM00777">
    <property type="entry name" value="Mad3_BUB1_I"/>
    <property type="match status" value="1"/>
</dbReference>
<dbReference type="Pfam" id="PF08171">
    <property type="entry name" value="Mad3_BUB1_II"/>
    <property type="match status" value="1"/>
</dbReference>
<dbReference type="Pfam" id="PF08311">
    <property type="entry name" value="Mad3_BUB1_I"/>
    <property type="match status" value="1"/>
</dbReference>
<feature type="domain" description="Protein kinase" evidence="5">
    <location>
        <begin position="600"/>
        <end position="884"/>
    </location>
</feature>
<dbReference type="InterPro" id="IPR013212">
    <property type="entry name" value="Mad3/Bub1_I"/>
</dbReference>
<comment type="subcellular location">
    <subcellularLocation>
        <location evidence="1">Chromosome</location>
        <location evidence="1">Centromere</location>
        <location evidence="1">Kinetochore</location>
    </subcellularLocation>
</comment>
<dbReference type="InterPro" id="IPR012572">
    <property type="entry name" value="Mad3/Bub1_II"/>
</dbReference>
<dbReference type="Gene3D" id="6.10.20.170">
    <property type="match status" value="1"/>
</dbReference>
<dbReference type="GO" id="GO:0051754">
    <property type="term" value="P:meiotic sister chromatid cohesion, centromeric"/>
    <property type="evidence" value="ECO:0007669"/>
    <property type="project" value="TreeGrafter"/>
</dbReference>
<name>C5M2Z0_CANTT</name>
<dbReference type="Gene3D" id="1.25.40.430">
    <property type="match status" value="1"/>
</dbReference>
<evidence type="ECO:0000256" key="2">
    <source>
        <dbReference type="ARBA" id="ARBA00022454"/>
    </source>
</evidence>
<evidence type="ECO:0000256" key="4">
    <source>
        <dbReference type="ARBA" id="ARBA00023328"/>
    </source>
</evidence>
<dbReference type="Proteomes" id="UP000002037">
    <property type="component" value="Unassembled WGS sequence"/>
</dbReference>
<dbReference type="GO" id="GO:0005524">
    <property type="term" value="F:ATP binding"/>
    <property type="evidence" value="ECO:0007669"/>
    <property type="project" value="InterPro"/>
</dbReference>
<dbReference type="InterPro" id="IPR008271">
    <property type="entry name" value="Ser/Thr_kinase_AS"/>
</dbReference>